<dbReference type="EMBL" id="BFAV01000157">
    <property type="protein sequence ID" value="GBF35033.1"/>
    <property type="molecule type" value="Genomic_DNA"/>
</dbReference>
<dbReference type="OrthoDB" id="3192at2"/>
<organism evidence="4 5">
    <name type="scientific">Desulfocucumis palustris</name>
    <dbReference type="NCBI Taxonomy" id="1898651"/>
    <lineage>
        <taxon>Bacteria</taxon>
        <taxon>Bacillati</taxon>
        <taxon>Bacillota</taxon>
        <taxon>Clostridia</taxon>
        <taxon>Eubacteriales</taxon>
        <taxon>Desulfocucumaceae</taxon>
        <taxon>Desulfocucumis</taxon>
    </lineage>
</organism>
<feature type="domain" description="Methyl-accepting transducer" evidence="3">
    <location>
        <begin position="196"/>
        <end position="318"/>
    </location>
</feature>
<comment type="caution">
    <text evidence="4">The sequence shown here is derived from an EMBL/GenBank/DDBJ whole genome shotgun (WGS) entry which is preliminary data.</text>
</comment>
<dbReference type="InterPro" id="IPR004089">
    <property type="entry name" value="MCPsignal_dom"/>
</dbReference>
<gene>
    <name evidence="4" type="ORF">DCCM_4154</name>
</gene>
<dbReference type="SUPFAM" id="SSF58104">
    <property type="entry name" value="Methyl-accepting chemotaxis protein (MCP) signaling domain"/>
    <property type="match status" value="1"/>
</dbReference>
<dbReference type="Pfam" id="PF00015">
    <property type="entry name" value="MCPsignal"/>
    <property type="match status" value="1"/>
</dbReference>
<dbReference type="PANTHER" id="PTHR32089">
    <property type="entry name" value="METHYL-ACCEPTING CHEMOTAXIS PROTEIN MCPB"/>
    <property type="match status" value="1"/>
</dbReference>
<evidence type="ECO:0000313" key="4">
    <source>
        <dbReference type="EMBL" id="GBF35033.1"/>
    </source>
</evidence>
<dbReference type="RefSeq" id="WP_104373172.1">
    <property type="nucleotide sequence ID" value="NZ_BFAV01000157.1"/>
</dbReference>
<keyword evidence="5" id="KW-1185">Reference proteome</keyword>
<sequence>MLNVVSKMLKNEPKNIPMDDDAIISETGLAAQDAPVTEFQENEEQSLLDQLVKFAPYFFDLYGSTVSRAITDTEKFIFVIPSAVSKLGVKPGDPVKPGSSTDKAMKTAQRVVVLVPSSIYGQPYIATAIPIKNSSGAVIGSMVTISLAVKQEKFSKMSSELNEAVEIISGNTANIVAASQQLAAEAGQLARNSGVICQEAKNMDGVLELIEEITRQTHLLGLNAAIEAARAGDMGKGFNVVAEEIRKLASRTSGSLNEIKLKLSSIQEKTSLLEKNSEEILAVSEEQVSSIEEIDGSLRSIQETTGILNEEAKDYELS</sequence>
<proteinExistence type="predicted"/>
<protein>
    <submittedName>
        <fullName evidence="4">Methyl-accepting chemotaxis protein</fullName>
    </submittedName>
</protein>
<evidence type="ECO:0000259" key="3">
    <source>
        <dbReference type="PROSITE" id="PS50111"/>
    </source>
</evidence>
<dbReference type="GO" id="GO:0007165">
    <property type="term" value="P:signal transduction"/>
    <property type="evidence" value="ECO:0007669"/>
    <property type="project" value="UniProtKB-KW"/>
</dbReference>
<reference evidence="5" key="1">
    <citation type="submission" date="2018-02" db="EMBL/GenBank/DDBJ databases">
        <title>Genome sequence of Desulfocucumis palustris strain NAW-5.</title>
        <authorList>
            <person name="Watanabe M."/>
            <person name="Kojima H."/>
            <person name="Fukui M."/>
        </authorList>
    </citation>
    <scope>NUCLEOTIDE SEQUENCE [LARGE SCALE GENOMIC DNA]</scope>
    <source>
        <strain evidence="5">NAW-5</strain>
    </source>
</reference>
<evidence type="ECO:0000256" key="2">
    <source>
        <dbReference type="PROSITE-ProRule" id="PRU00284"/>
    </source>
</evidence>
<evidence type="ECO:0000313" key="5">
    <source>
        <dbReference type="Proteomes" id="UP000239549"/>
    </source>
</evidence>
<keyword evidence="1 2" id="KW-0807">Transducer</keyword>
<name>A0A2L2XH47_9FIRM</name>
<dbReference type="PANTHER" id="PTHR32089:SF112">
    <property type="entry name" value="LYSOZYME-LIKE PROTEIN-RELATED"/>
    <property type="match status" value="1"/>
</dbReference>
<accession>A0A2L2XH47</accession>
<dbReference type="Proteomes" id="UP000239549">
    <property type="component" value="Unassembled WGS sequence"/>
</dbReference>
<evidence type="ECO:0000256" key="1">
    <source>
        <dbReference type="ARBA" id="ARBA00023224"/>
    </source>
</evidence>
<dbReference type="GO" id="GO:0016020">
    <property type="term" value="C:membrane"/>
    <property type="evidence" value="ECO:0007669"/>
    <property type="project" value="InterPro"/>
</dbReference>
<dbReference type="AlphaFoldDB" id="A0A2L2XH47"/>
<dbReference type="SMART" id="SM00283">
    <property type="entry name" value="MA"/>
    <property type="match status" value="1"/>
</dbReference>
<dbReference type="Gene3D" id="1.10.287.950">
    <property type="entry name" value="Methyl-accepting chemotaxis protein"/>
    <property type="match status" value="1"/>
</dbReference>
<dbReference type="PROSITE" id="PS50111">
    <property type="entry name" value="CHEMOTAXIS_TRANSDUC_2"/>
    <property type="match status" value="1"/>
</dbReference>